<dbReference type="Proteomes" id="UP000184314">
    <property type="component" value="Unassembled WGS sequence"/>
</dbReference>
<organism evidence="1 2">
    <name type="scientific">Maribacter aquivivus</name>
    <dbReference type="NCBI Taxonomy" id="228958"/>
    <lineage>
        <taxon>Bacteria</taxon>
        <taxon>Pseudomonadati</taxon>
        <taxon>Bacteroidota</taxon>
        <taxon>Flavobacteriia</taxon>
        <taxon>Flavobacteriales</taxon>
        <taxon>Flavobacteriaceae</taxon>
        <taxon>Maribacter</taxon>
    </lineage>
</organism>
<protein>
    <submittedName>
        <fullName evidence="1">Adenylate kinase</fullName>
    </submittedName>
</protein>
<dbReference type="RefSeq" id="WP_073245352.1">
    <property type="nucleotide sequence ID" value="NZ_FQZX01000002.1"/>
</dbReference>
<keyword evidence="1" id="KW-0808">Transferase</keyword>
<dbReference type="EMBL" id="FQZX01000002">
    <property type="protein sequence ID" value="SHK38233.1"/>
    <property type="molecule type" value="Genomic_DNA"/>
</dbReference>
<keyword evidence="1" id="KW-0418">Kinase</keyword>
<dbReference type="OrthoDB" id="1427002at2"/>
<proteinExistence type="predicted"/>
<accession>A0A1M6S0M4</accession>
<dbReference type="SUPFAM" id="SSF52540">
    <property type="entry name" value="P-loop containing nucleoside triphosphate hydrolases"/>
    <property type="match status" value="1"/>
</dbReference>
<reference evidence="2" key="1">
    <citation type="submission" date="2016-11" db="EMBL/GenBank/DDBJ databases">
        <authorList>
            <person name="Varghese N."/>
            <person name="Submissions S."/>
        </authorList>
    </citation>
    <scope>NUCLEOTIDE SEQUENCE [LARGE SCALE GENOMIC DNA]</scope>
    <source>
        <strain evidence="2">DSM 16478</strain>
    </source>
</reference>
<dbReference type="Gene3D" id="3.40.50.300">
    <property type="entry name" value="P-loop containing nucleotide triphosphate hydrolases"/>
    <property type="match status" value="1"/>
</dbReference>
<evidence type="ECO:0000313" key="1">
    <source>
        <dbReference type="EMBL" id="SHK38233.1"/>
    </source>
</evidence>
<keyword evidence="2" id="KW-1185">Reference proteome</keyword>
<dbReference type="InterPro" id="IPR027417">
    <property type="entry name" value="P-loop_NTPase"/>
</dbReference>
<gene>
    <name evidence="1" type="ORF">SAMN04488007_2909</name>
</gene>
<dbReference type="GO" id="GO:0016301">
    <property type="term" value="F:kinase activity"/>
    <property type="evidence" value="ECO:0007669"/>
    <property type="project" value="UniProtKB-KW"/>
</dbReference>
<evidence type="ECO:0000313" key="2">
    <source>
        <dbReference type="Proteomes" id="UP000184314"/>
    </source>
</evidence>
<dbReference type="STRING" id="228958.SAMN04488007_2909"/>
<dbReference type="Pfam" id="PF00406">
    <property type="entry name" value="ADK"/>
    <property type="match status" value="1"/>
</dbReference>
<name>A0A1M6S0M4_9FLAO</name>
<dbReference type="AlphaFoldDB" id="A0A1M6S0M4"/>
<sequence>MRELDILFVDWGFSKNDISKIISETMNLQIFNIQNIIRKESQSKSEIGDEIQKIINNEELLDDKLIQKLITKNLRESSENLLFIFYPNVLEQFYELQKILVNENIVLNKIWFFRHKDYLEFMKHHFEFPINKKYLDKFGNKLADEWINMFQKRRENINIIKGVATSVEWMEIELDYLSLLNSEYINKRIKERI</sequence>